<name>A0A0J6F7W6_COCPO</name>
<gene>
    <name evidence="1" type="ORF">CPAG_01381</name>
</gene>
<dbReference type="VEuPathDB" id="FungiDB:CPAG_01381"/>
<dbReference type="Proteomes" id="UP000054567">
    <property type="component" value="Unassembled WGS sequence"/>
</dbReference>
<reference evidence="2" key="3">
    <citation type="journal article" date="2010" name="Genome Res.">
        <title>Population genomic sequencing of Coccidioides fungi reveals recent hybridization and transposon control.</title>
        <authorList>
            <person name="Neafsey D.E."/>
            <person name="Barker B.M."/>
            <person name="Sharpton T.J."/>
            <person name="Stajich J.E."/>
            <person name="Park D.J."/>
            <person name="Whiston E."/>
            <person name="Hung C.-Y."/>
            <person name="McMahan C."/>
            <person name="White J."/>
            <person name="Sykes S."/>
            <person name="Heiman D."/>
            <person name="Young S."/>
            <person name="Zeng Q."/>
            <person name="Abouelleil A."/>
            <person name="Aftuck L."/>
            <person name="Bessette D."/>
            <person name="Brown A."/>
            <person name="FitzGerald M."/>
            <person name="Lui A."/>
            <person name="Macdonald J.P."/>
            <person name="Priest M."/>
            <person name="Orbach M.J."/>
            <person name="Galgiani J.N."/>
            <person name="Kirkland T.N."/>
            <person name="Cole G.T."/>
            <person name="Birren B.W."/>
            <person name="Henn M.R."/>
            <person name="Taylor J.W."/>
            <person name="Rounsley S.D."/>
        </authorList>
    </citation>
    <scope>NUCLEOTIDE SEQUENCE [LARGE SCALE GENOMIC DNA]</scope>
    <source>
        <strain evidence="2">RMSCC 3488</strain>
    </source>
</reference>
<reference evidence="1 2" key="1">
    <citation type="submission" date="2007-06" db="EMBL/GenBank/DDBJ databases">
        <title>The Genome Sequence of Coccidioides posadasii RMSCC_3488.</title>
        <authorList>
            <consortium name="Coccidioides Genome Resources Consortium"/>
            <consortium name="The Broad Institute Genome Sequencing Platform"/>
            <person name="Henn M.R."/>
            <person name="Sykes S."/>
            <person name="Young S."/>
            <person name="Jaffe D."/>
            <person name="Berlin A."/>
            <person name="Alvarez P."/>
            <person name="Butler J."/>
            <person name="Gnerre S."/>
            <person name="Grabherr M."/>
            <person name="Mauceli E."/>
            <person name="Brockman W."/>
            <person name="Kodira C."/>
            <person name="Alvarado L."/>
            <person name="Zeng Q."/>
            <person name="Crawford M."/>
            <person name="Antoine C."/>
            <person name="Devon K."/>
            <person name="Galgiani J."/>
            <person name="Orsborn K."/>
            <person name="Lewis M.L."/>
            <person name="Nusbaum C."/>
            <person name="Galagan J."/>
            <person name="Birren B."/>
        </authorList>
    </citation>
    <scope>NUCLEOTIDE SEQUENCE [LARGE SCALE GENOMIC DNA]</scope>
    <source>
        <strain evidence="1 2">RMSCC 3488</strain>
    </source>
</reference>
<reference evidence="2" key="2">
    <citation type="journal article" date="2009" name="Genome Res.">
        <title>Comparative genomic analyses of the human fungal pathogens Coccidioides and their relatives.</title>
        <authorList>
            <person name="Sharpton T.J."/>
            <person name="Stajich J.E."/>
            <person name="Rounsley S.D."/>
            <person name="Gardner M.J."/>
            <person name="Wortman J.R."/>
            <person name="Jordar V.S."/>
            <person name="Maiti R."/>
            <person name="Kodira C.D."/>
            <person name="Neafsey D.E."/>
            <person name="Zeng Q."/>
            <person name="Hung C.-Y."/>
            <person name="McMahan C."/>
            <person name="Muszewska A."/>
            <person name="Grynberg M."/>
            <person name="Mandel M.A."/>
            <person name="Kellner E.M."/>
            <person name="Barker B.M."/>
            <person name="Galgiani J.N."/>
            <person name="Orbach M.J."/>
            <person name="Kirkland T.N."/>
            <person name="Cole G.T."/>
            <person name="Henn M.R."/>
            <person name="Birren B.W."/>
            <person name="Taylor J.W."/>
        </authorList>
    </citation>
    <scope>NUCLEOTIDE SEQUENCE [LARGE SCALE GENOMIC DNA]</scope>
    <source>
        <strain evidence="2">RMSCC 3488</strain>
    </source>
</reference>
<sequence>MAPSEESILSNFLISPSPLPRIISLEKFTELFPKKLRSHPQIRTLYRELQHVRAQDIALVKENIEREVKNGEKQKEELRQSYAQRGVSNLDARDKMEIDMDIQLFGQPSTTAPEDAHTLDTILPEMQRAISAVEKEIEATEKECSSILAGLTTTVEELSDLRYGKLNNLPGADITIAEDVVKGLNNLKDICNSSMK</sequence>
<dbReference type="InterPro" id="IPR018565">
    <property type="entry name" value="Nkp2/Cnl2"/>
</dbReference>
<accession>A0A0J6F7W6</accession>
<dbReference type="PANTHER" id="PTHR28064:SF1">
    <property type="entry name" value="INNER KINETOCHORE SUBUNIT NKP2"/>
    <property type="match status" value="1"/>
</dbReference>
<organism evidence="1 2">
    <name type="scientific">Coccidioides posadasii RMSCC 3488</name>
    <dbReference type="NCBI Taxonomy" id="454284"/>
    <lineage>
        <taxon>Eukaryota</taxon>
        <taxon>Fungi</taxon>
        <taxon>Dikarya</taxon>
        <taxon>Ascomycota</taxon>
        <taxon>Pezizomycotina</taxon>
        <taxon>Eurotiomycetes</taxon>
        <taxon>Eurotiomycetidae</taxon>
        <taxon>Onygenales</taxon>
        <taxon>Onygenaceae</taxon>
        <taxon>Coccidioides</taxon>
    </lineage>
</organism>
<evidence type="ECO:0000313" key="2">
    <source>
        <dbReference type="Proteomes" id="UP000054567"/>
    </source>
</evidence>
<dbReference type="AlphaFoldDB" id="A0A0J6F7W6"/>
<proteinExistence type="predicted"/>
<dbReference type="Pfam" id="PF09447">
    <property type="entry name" value="Cnl2_NKP2"/>
    <property type="match status" value="1"/>
</dbReference>
<dbReference type="EMBL" id="DS268109">
    <property type="protein sequence ID" value="KMM65029.1"/>
    <property type="molecule type" value="Genomic_DNA"/>
</dbReference>
<evidence type="ECO:0000313" key="1">
    <source>
        <dbReference type="EMBL" id="KMM65029.1"/>
    </source>
</evidence>
<dbReference type="PANTHER" id="PTHR28064">
    <property type="entry name" value="INNER KINETOCHORE SUBUNIT NKP2"/>
    <property type="match status" value="1"/>
</dbReference>
<dbReference type="GO" id="GO:0031511">
    <property type="term" value="C:Mis6-Sim4 complex"/>
    <property type="evidence" value="ECO:0007669"/>
    <property type="project" value="TreeGrafter"/>
</dbReference>
<evidence type="ECO:0008006" key="3">
    <source>
        <dbReference type="Google" id="ProtNLM"/>
    </source>
</evidence>
<protein>
    <recommendedName>
        <fullName evidence="3">Centromere-localized protein 2</fullName>
    </recommendedName>
</protein>
<dbReference type="GO" id="GO:0007059">
    <property type="term" value="P:chromosome segregation"/>
    <property type="evidence" value="ECO:0007669"/>
    <property type="project" value="TreeGrafter"/>
</dbReference>
<dbReference type="OrthoDB" id="2311687at2759"/>